<dbReference type="Proteomes" id="UP001054837">
    <property type="component" value="Unassembled WGS sequence"/>
</dbReference>
<dbReference type="AlphaFoldDB" id="A0AAV4NUB7"/>
<comment type="caution">
    <text evidence="2">The sequence shown here is derived from an EMBL/GenBank/DDBJ whole genome shotgun (WGS) entry which is preliminary data.</text>
</comment>
<reference evidence="2 3" key="1">
    <citation type="submission" date="2021-06" db="EMBL/GenBank/DDBJ databases">
        <title>Caerostris darwini draft genome.</title>
        <authorList>
            <person name="Kono N."/>
            <person name="Arakawa K."/>
        </authorList>
    </citation>
    <scope>NUCLEOTIDE SEQUENCE [LARGE SCALE GENOMIC DNA]</scope>
</reference>
<gene>
    <name evidence="2" type="ORF">CDAR_589961</name>
</gene>
<accession>A0AAV4NUB7</accession>
<proteinExistence type="predicted"/>
<evidence type="ECO:0000313" key="3">
    <source>
        <dbReference type="Proteomes" id="UP001054837"/>
    </source>
</evidence>
<evidence type="ECO:0000256" key="1">
    <source>
        <dbReference type="SAM" id="MobiDB-lite"/>
    </source>
</evidence>
<organism evidence="2 3">
    <name type="scientific">Caerostris darwini</name>
    <dbReference type="NCBI Taxonomy" id="1538125"/>
    <lineage>
        <taxon>Eukaryota</taxon>
        <taxon>Metazoa</taxon>
        <taxon>Ecdysozoa</taxon>
        <taxon>Arthropoda</taxon>
        <taxon>Chelicerata</taxon>
        <taxon>Arachnida</taxon>
        <taxon>Araneae</taxon>
        <taxon>Araneomorphae</taxon>
        <taxon>Entelegynae</taxon>
        <taxon>Araneoidea</taxon>
        <taxon>Araneidae</taxon>
        <taxon>Caerostris</taxon>
    </lineage>
</organism>
<protein>
    <submittedName>
        <fullName evidence="2">Uncharacterized protein</fullName>
    </submittedName>
</protein>
<sequence length="103" mass="11849">MSVPGKNSREANEQYDIARKFILYMSQQVSFFKEVPCPGSEINCPLQESYYFAHGDIKMNVIFGLRQTSTANHEMMNFFLISYPSPSRDLESPQKKGEKTKTI</sequence>
<feature type="region of interest" description="Disordered" evidence="1">
    <location>
        <begin position="83"/>
        <end position="103"/>
    </location>
</feature>
<name>A0AAV4NUB7_9ARAC</name>
<keyword evidence="3" id="KW-1185">Reference proteome</keyword>
<dbReference type="EMBL" id="BPLQ01001980">
    <property type="protein sequence ID" value="GIX87206.1"/>
    <property type="molecule type" value="Genomic_DNA"/>
</dbReference>
<feature type="compositionally biased region" description="Basic and acidic residues" evidence="1">
    <location>
        <begin position="88"/>
        <end position="103"/>
    </location>
</feature>
<evidence type="ECO:0000313" key="2">
    <source>
        <dbReference type="EMBL" id="GIX87206.1"/>
    </source>
</evidence>